<comment type="subcellular location">
    <subcellularLocation>
        <location evidence="6">Cell membrane</location>
        <topology evidence="6">Multi-pass membrane protein</topology>
    </subcellularLocation>
    <subcellularLocation>
        <location evidence="1">Membrane</location>
        <topology evidence="1">Multi-pass membrane protein</topology>
    </subcellularLocation>
</comment>
<evidence type="ECO:0000256" key="1">
    <source>
        <dbReference type="ARBA" id="ARBA00004141"/>
    </source>
</evidence>
<sequence>MSPRRIGVLAGHELRMLRGDVFALVILLVMPLIVMSLVKPMFGLALRQQGAPAGNGAAGAVPGEALMFGMFVVMFGGFAFYRDHQWFVWERLRTTRLTPAELVVGKSLPILAMSAGQLAVLFALSVPLFGLRVAPGDVPALLAAVAATAAMITSIAVALAAVCRSVQQFSSIGNLVSLAVAGAGGGLVPTSLLPGWAQAVAPATPAYWAIKAFREIFLGRVGWTGVWLPVAVLAGIAAVLTALAVLRFDAAETKVSWS</sequence>
<organism evidence="8 9">
    <name type="scientific">Actinomadura yumaensis</name>
    <dbReference type="NCBI Taxonomy" id="111807"/>
    <lineage>
        <taxon>Bacteria</taxon>
        <taxon>Bacillati</taxon>
        <taxon>Actinomycetota</taxon>
        <taxon>Actinomycetes</taxon>
        <taxon>Streptosporangiales</taxon>
        <taxon>Thermomonosporaceae</taxon>
        <taxon>Actinomadura</taxon>
    </lineage>
</organism>
<dbReference type="InterPro" id="IPR047817">
    <property type="entry name" value="ABC2_TM_bact-type"/>
</dbReference>
<keyword evidence="6" id="KW-1003">Cell membrane</keyword>
<proteinExistence type="inferred from homology"/>
<evidence type="ECO:0000256" key="4">
    <source>
        <dbReference type="ARBA" id="ARBA00023136"/>
    </source>
</evidence>
<feature type="transmembrane region" description="Helical" evidence="6">
    <location>
        <begin position="21"/>
        <end position="38"/>
    </location>
</feature>
<comment type="similarity">
    <text evidence="6">Belongs to the ABC-2 integral membrane protein family.</text>
</comment>
<dbReference type="PROSITE" id="PS51012">
    <property type="entry name" value="ABC_TM2"/>
    <property type="match status" value="1"/>
</dbReference>
<dbReference type="RefSeq" id="WP_160820508.1">
    <property type="nucleotide sequence ID" value="NZ_JBHSXE010000001.1"/>
</dbReference>
<feature type="transmembrane region" description="Helical" evidence="6">
    <location>
        <begin position="58"/>
        <end position="81"/>
    </location>
</feature>
<feature type="domain" description="ABC transmembrane type-2" evidence="7">
    <location>
        <begin position="22"/>
        <end position="251"/>
    </location>
</feature>
<evidence type="ECO:0000256" key="5">
    <source>
        <dbReference type="ARBA" id="ARBA00023251"/>
    </source>
</evidence>
<keyword evidence="2 6" id="KW-0812">Transmembrane</keyword>
<keyword evidence="4 6" id="KW-0472">Membrane</keyword>
<dbReference type="PANTHER" id="PTHR43229:SF6">
    <property type="entry name" value="ABC-TYPE MULTIDRUG TRANSPORT SYSTEM, PERMEASE COMPONENT"/>
    <property type="match status" value="1"/>
</dbReference>
<comment type="caution">
    <text evidence="8">The sequence shown here is derived from an EMBL/GenBank/DDBJ whole genome shotgun (WGS) entry which is preliminary data.</text>
</comment>
<reference evidence="9" key="1">
    <citation type="journal article" date="2019" name="Int. J. Syst. Evol. Microbiol.">
        <title>The Global Catalogue of Microorganisms (GCM) 10K type strain sequencing project: providing services to taxonomists for standard genome sequencing and annotation.</title>
        <authorList>
            <consortium name="The Broad Institute Genomics Platform"/>
            <consortium name="The Broad Institute Genome Sequencing Center for Infectious Disease"/>
            <person name="Wu L."/>
            <person name="Ma J."/>
        </authorList>
    </citation>
    <scope>NUCLEOTIDE SEQUENCE [LARGE SCALE GENOMIC DNA]</scope>
    <source>
        <strain evidence="9">JCM 3369</strain>
    </source>
</reference>
<gene>
    <name evidence="8" type="ORF">ACFQKB_09455</name>
</gene>
<dbReference type="PANTHER" id="PTHR43229">
    <property type="entry name" value="NODULATION PROTEIN J"/>
    <property type="match status" value="1"/>
</dbReference>
<dbReference type="InterPro" id="IPR000412">
    <property type="entry name" value="ABC_2_transport"/>
</dbReference>
<feature type="transmembrane region" description="Helical" evidence="6">
    <location>
        <begin position="102"/>
        <end position="129"/>
    </location>
</feature>
<dbReference type="PIRSF" id="PIRSF006648">
    <property type="entry name" value="DrrB"/>
    <property type="match status" value="1"/>
</dbReference>
<keyword evidence="9" id="KW-1185">Reference proteome</keyword>
<feature type="transmembrane region" description="Helical" evidence="6">
    <location>
        <begin position="175"/>
        <end position="197"/>
    </location>
</feature>
<dbReference type="Proteomes" id="UP001596380">
    <property type="component" value="Unassembled WGS sequence"/>
</dbReference>
<feature type="transmembrane region" description="Helical" evidence="6">
    <location>
        <begin position="226"/>
        <end position="246"/>
    </location>
</feature>
<evidence type="ECO:0000259" key="7">
    <source>
        <dbReference type="PROSITE" id="PS51012"/>
    </source>
</evidence>
<accession>A0ABW2CEX8</accession>
<keyword evidence="5" id="KW-0046">Antibiotic resistance</keyword>
<dbReference type="InterPro" id="IPR051784">
    <property type="entry name" value="Nod_factor_ABC_transporter"/>
</dbReference>
<evidence type="ECO:0000256" key="2">
    <source>
        <dbReference type="ARBA" id="ARBA00022692"/>
    </source>
</evidence>
<evidence type="ECO:0000256" key="3">
    <source>
        <dbReference type="ARBA" id="ARBA00022989"/>
    </source>
</evidence>
<protein>
    <recommendedName>
        <fullName evidence="6">Transport permease protein</fullName>
    </recommendedName>
</protein>
<dbReference type="InterPro" id="IPR013525">
    <property type="entry name" value="ABC2_TM"/>
</dbReference>
<name>A0ABW2CEX8_9ACTN</name>
<feature type="transmembrane region" description="Helical" evidence="6">
    <location>
        <begin position="141"/>
        <end position="163"/>
    </location>
</feature>
<evidence type="ECO:0000256" key="6">
    <source>
        <dbReference type="RuleBase" id="RU361157"/>
    </source>
</evidence>
<evidence type="ECO:0000313" key="8">
    <source>
        <dbReference type="EMBL" id="MFC6879987.1"/>
    </source>
</evidence>
<dbReference type="EMBL" id="JBHSXS010000004">
    <property type="protein sequence ID" value="MFC6879987.1"/>
    <property type="molecule type" value="Genomic_DNA"/>
</dbReference>
<keyword evidence="6" id="KW-0813">Transport</keyword>
<dbReference type="Pfam" id="PF01061">
    <property type="entry name" value="ABC2_membrane"/>
    <property type="match status" value="1"/>
</dbReference>
<evidence type="ECO:0000313" key="9">
    <source>
        <dbReference type="Proteomes" id="UP001596380"/>
    </source>
</evidence>
<keyword evidence="3 6" id="KW-1133">Transmembrane helix</keyword>